<feature type="coiled-coil region" evidence="3">
    <location>
        <begin position="202"/>
        <end position="229"/>
    </location>
</feature>
<dbReference type="Gene3D" id="3.30.1180.10">
    <property type="match status" value="1"/>
</dbReference>
<dbReference type="InterPro" id="IPR050270">
    <property type="entry name" value="DegV_domain_contain"/>
</dbReference>
<dbReference type="EMBL" id="CP121687">
    <property type="protein sequence ID" value="WZL70058.1"/>
    <property type="molecule type" value="Genomic_DNA"/>
</dbReference>
<dbReference type="Gene3D" id="3.40.50.10170">
    <property type="match status" value="1"/>
</dbReference>
<dbReference type="PANTHER" id="PTHR33434:SF3">
    <property type="entry name" value="DEGV DOMAIN-CONTAINING PROTEIN YITS"/>
    <property type="match status" value="1"/>
</dbReference>
<accession>A0ABZ2Y7V4</accession>
<keyword evidence="3" id="KW-0175">Coiled coil</keyword>
<evidence type="ECO:0000256" key="1">
    <source>
        <dbReference type="ARBA" id="ARBA00003238"/>
    </source>
</evidence>
<organism evidence="4 5">
    <name type="scientific">Defluviitalea saccharophila</name>
    <dbReference type="NCBI Taxonomy" id="879970"/>
    <lineage>
        <taxon>Bacteria</taxon>
        <taxon>Bacillati</taxon>
        <taxon>Bacillota</taxon>
        <taxon>Clostridia</taxon>
        <taxon>Lachnospirales</taxon>
        <taxon>Defluviitaleaceae</taxon>
        <taxon>Defluviitalea</taxon>
    </lineage>
</organism>
<evidence type="ECO:0000313" key="4">
    <source>
        <dbReference type="EMBL" id="WZL70058.1"/>
    </source>
</evidence>
<keyword evidence="2" id="KW-0446">Lipid-binding</keyword>
<sequence length="287" mass="32039">MSIKIITDSGADLPKEIIKQYDIHVIPLYVYLGDEEFLDGVTLEPNKLYNDMRSEKVYKTGQITPEGFKEVFIEYAKKNQSCIYIAFSSGLSGTYQASLIAKEEVLEEYPEFHLDIIDTKCASLGFGLVVYKAAQMAKEGKSQQEIVEAVKLYSEHMVHVFTVDNLEYLYRGGRVSRTSAFIGGILNIKPILTVDDGKLVPIEKVRGRKKSLKRLVEIAEEKGVNLKNQTIAISHGDALEEAEEVKNMMIEKFGCKDFIINSIGCAIGAHAGPGTITIFFLDKELPL</sequence>
<dbReference type="NCBIfam" id="TIGR00762">
    <property type="entry name" value="DegV"/>
    <property type="match status" value="1"/>
</dbReference>
<name>A0ABZ2Y7V4_9FIRM</name>
<dbReference type="RefSeq" id="WP_341877021.1">
    <property type="nucleotide sequence ID" value="NZ_CP121687.1"/>
</dbReference>
<dbReference type="PANTHER" id="PTHR33434">
    <property type="entry name" value="DEGV DOMAIN-CONTAINING PROTEIN DR_1986-RELATED"/>
    <property type="match status" value="1"/>
</dbReference>
<evidence type="ECO:0000256" key="3">
    <source>
        <dbReference type="SAM" id="Coils"/>
    </source>
</evidence>
<proteinExistence type="predicted"/>
<protein>
    <submittedName>
        <fullName evidence="4">DegV family protein</fullName>
    </submittedName>
</protein>
<dbReference type="Pfam" id="PF02645">
    <property type="entry name" value="DegV"/>
    <property type="match status" value="1"/>
</dbReference>
<comment type="function">
    <text evidence="1">May bind long-chain fatty acids, such as palmitate, and may play a role in lipid transport or fatty acid metabolism.</text>
</comment>
<dbReference type="InterPro" id="IPR043168">
    <property type="entry name" value="DegV_C"/>
</dbReference>
<dbReference type="InterPro" id="IPR003797">
    <property type="entry name" value="DegV"/>
</dbReference>
<dbReference type="Proteomes" id="UP001486565">
    <property type="component" value="Chromosome"/>
</dbReference>
<evidence type="ECO:0000256" key="2">
    <source>
        <dbReference type="ARBA" id="ARBA00023121"/>
    </source>
</evidence>
<gene>
    <name evidence="4" type="ORF">QBE51_00590</name>
</gene>
<dbReference type="SUPFAM" id="SSF82549">
    <property type="entry name" value="DAK1/DegV-like"/>
    <property type="match status" value="1"/>
</dbReference>
<keyword evidence="5" id="KW-1185">Reference proteome</keyword>
<evidence type="ECO:0000313" key="5">
    <source>
        <dbReference type="Proteomes" id="UP001486565"/>
    </source>
</evidence>
<reference evidence="4 5" key="1">
    <citation type="submission" date="2023-03" db="EMBL/GenBank/DDBJ databases">
        <title>Novel Species.</title>
        <authorList>
            <person name="Ma S."/>
        </authorList>
    </citation>
    <scope>NUCLEOTIDE SEQUENCE [LARGE SCALE GENOMIC DNA]</scope>
    <source>
        <strain evidence="4 5">LIND6LT2</strain>
    </source>
</reference>
<dbReference type="PROSITE" id="PS51482">
    <property type="entry name" value="DEGV"/>
    <property type="match status" value="1"/>
</dbReference>